<dbReference type="Gene3D" id="3.30.360.10">
    <property type="entry name" value="Dihydrodipicolinate Reductase, domain 2"/>
    <property type="match status" value="1"/>
</dbReference>
<dbReference type="Pfam" id="PF22725">
    <property type="entry name" value="GFO_IDH_MocA_C3"/>
    <property type="match status" value="1"/>
</dbReference>
<dbReference type="SUPFAM" id="SSF51735">
    <property type="entry name" value="NAD(P)-binding Rossmann-fold domains"/>
    <property type="match status" value="1"/>
</dbReference>
<feature type="domain" description="Gfo/Idh/MocA-like oxidoreductase N-terminal" evidence="3">
    <location>
        <begin position="12"/>
        <end position="129"/>
    </location>
</feature>
<dbReference type="PANTHER" id="PTHR22604">
    <property type="entry name" value="OXIDOREDUCTASES"/>
    <property type="match status" value="1"/>
</dbReference>
<evidence type="ECO:0000256" key="2">
    <source>
        <dbReference type="ARBA" id="ARBA00023002"/>
    </source>
</evidence>
<organism evidence="5 6">
    <name type="scientific">Nocardioides bigeumensis</name>
    <dbReference type="NCBI Taxonomy" id="433657"/>
    <lineage>
        <taxon>Bacteria</taxon>
        <taxon>Bacillati</taxon>
        <taxon>Actinomycetota</taxon>
        <taxon>Actinomycetes</taxon>
        <taxon>Propionibacteriales</taxon>
        <taxon>Nocardioidaceae</taxon>
        <taxon>Nocardioides</taxon>
    </lineage>
</organism>
<dbReference type="Proteomes" id="UP001500575">
    <property type="component" value="Unassembled WGS sequence"/>
</dbReference>
<dbReference type="Gene3D" id="3.40.50.720">
    <property type="entry name" value="NAD(P)-binding Rossmann-like Domain"/>
    <property type="match status" value="1"/>
</dbReference>
<dbReference type="RefSeq" id="WP_344304295.1">
    <property type="nucleotide sequence ID" value="NZ_BAAAQQ010000012.1"/>
</dbReference>
<proteinExistence type="inferred from homology"/>
<protein>
    <submittedName>
        <fullName evidence="5">Gfo/Idh/MocA family oxidoreductase</fullName>
    </submittedName>
</protein>
<evidence type="ECO:0000259" key="4">
    <source>
        <dbReference type="Pfam" id="PF22725"/>
    </source>
</evidence>
<evidence type="ECO:0000256" key="1">
    <source>
        <dbReference type="ARBA" id="ARBA00010928"/>
    </source>
</evidence>
<reference evidence="5 6" key="1">
    <citation type="journal article" date="2019" name="Int. J. Syst. Evol. Microbiol.">
        <title>The Global Catalogue of Microorganisms (GCM) 10K type strain sequencing project: providing services to taxonomists for standard genome sequencing and annotation.</title>
        <authorList>
            <consortium name="The Broad Institute Genomics Platform"/>
            <consortium name="The Broad Institute Genome Sequencing Center for Infectious Disease"/>
            <person name="Wu L."/>
            <person name="Ma J."/>
        </authorList>
    </citation>
    <scope>NUCLEOTIDE SEQUENCE [LARGE SCALE GENOMIC DNA]</scope>
    <source>
        <strain evidence="5 6">JCM 16021</strain>
    </source>
</reference>
<keyword evidence="2" id="KW-0560">Oxidoreductase</keyword>
<comment type="caution">
    <text evidence="5">The sequence shown here is derived from an EMBL/GenBank/DDBJ whole genome shotgun (WGS) entry which is preliminary data.</text>
</comment>
<dbReference type="PANTHER" id="PTHR22604:SF105">
    <property type="entry name" value="TRANS-1,2-DIHYDROBENZENE-1,2-DIOL DEHYDROGENASE"/>
    <property type="match status" value="1"/>
</dbReference>
<dbReference type="InterPro" id="IPR050984">
    <property type="entry name" value="Gfo/Idh/MocA_domain"/>
</dbReference>
<evidence type="ECO:0000313" key="5">
    <source>
        <dbReference type="EMBL" id="GAA2127525.1"/>
    </source>
</evidence>
<dbReference type="InterPro" id="IPR055170">
    <property type="entry name" value="GFO_IDH_MocA-like_dom"/>
</dbReference>
<evidence type="ECO:0000259" key="3">
    <source>
        <dbReference type="Pfam" id="PF01408"/>
    </source>
</evidence>
<sequence>MTVGSTIDSPIGWGICSTGKIATGFARNLAGVPGARIAGVSSRAVETAAAFAREHGDGSTRSYDSVEELAADPAVDVVYVASPHSLHPTHARAAIEAGKAVLCEKPLTLNARQAQELVDLARERGVFFMEAMWMACNPVVRELLSQLATGRFGTPRQVRADLGFRVDRPATDRLLAPELGGGALLDMGIYPLTFAHLVLGAAETLTATGDLSDTGIDLDVAIAGRYPGGAVAALSASITSALSTTATIATTEGLLSLPRQFHHPTYVDWEPTDGQPERIEAPGLIGSGLGNEAAEVQRCLSEGLLESPLVPHAQTLTLMRQLDSIRAQIGLVYPGDDPAG</sequence>
<comment type="similarity">
    <text evidence="1">Belongs to the Gfo/Idh/MocA family.</text>
</comment>
<accession>A0ABN2YHU6</accession>
<feature type="domain" description="GFO/IDH/MocA-like oxidoreductase" evidence="4">
    <location>
        <begin position="141"/>
        <end position="255"/>
    </location>
</feature>
<keyword evidence="6" id="KW-1185">Reference proteome</keyword>
<dbReference type="EMBL" id="BAAAQQ010000012">
    <property type="protein sequence ID" value="GAA2127525.1"/>
    <property type="molecule type" value="Genomic_DNA"/>
</dbReference>
<evidence type="ECO:0000313" key="6">
    <source>
        <dbReference type="Proteomes" id="UP001500575"/>
    </source>
</evidence>
<dbReference type="InterPro" id="IPR036291">
    <property type="entry name" value="NAD(P)-bd_dom_sf"/>
</dbReference>
<gene>
    <name evidence="5" type="ORF">GCM10009843_27070</name>
</gene>
<dbReference type="Pfam" id="PF01408">
    <property type="entry name" value="GFO_IDH_MocA"/>
    <property type="match status" value="1"/>
</dbReference>
<dbReference type="InterPro" id="IPR000683">
    <property type="entry name" value="Gfo/Idh/MocA-like_OxRdtase_N"/>
</dbReference>
<dbReference type="SUPFAM" id="SSF55347">
    <property type="entry name" value="Glyceraldehyde-3-phosphate dehydrogenase-like, C-terminal domain"/>
    <property type="match status" value="1"/>
</dbReference>
<name>A0ABN2YHU6_9ACTN</name>